<proteinExistence type="predicted"/>
<evidence type="ECO:0000313" key="3">
    <source>
        <dbReference type="Proteomes" id="UP000034164"/>
    </source>
</evidence>
<dbReference type="Proteomes" id="UP000034164">
    <property type="component" value="Unassembled WGS sequence"/>
</dbReference>
<gene>
    <name evidence="2" type="ORF">EMCG_03378</name>
</gene>
<dbReference type="AlphaFoldDB" id="A0A0G2J094"/>
<comment type="caution">
    <text evidence="2">The sequence shown here is derived from an EMBL/GenBank/DDBJ whole genome shotgun (WGS) entry which is preliminary data.</text>
</comment>
<dbReference type="VEuPathDB" id="FungiDB:EMCG_03378"/>
<accession>A0A0G2J094</accession>
<dbReference type="EMBL" id="LCZI01001177">
    <property type="protein sequence ID" value="KKZ62134.1"/>
    <property type="molecule type" value="Genomic_DNA"/>
</dbReference>
<name>A0A0G2J094_9EURO</name>
<protein>
    <submittedName>
        <fullName evidence="2">Uncharacterized protein</fullName>
    </submittedName>
</protein>
<feature type="compositionally biased region" description="Polar residues" evidence="1">
    <location>
        <begin position="1"/>
        <end position="14"/>
    </location>
</feature>
<sequence>MKLLESITTKTLQGRIQRRREKESPSNDKEYGSMKSDDTPKRPFDALALDFIVGLPFSDPFDTGYLAACAGNYSADTKAVRSRSLIAVWTRW</sequence>
<evidence type="ECO:0000313" key="2">
    <source>
        <dbReference type="EMBL" id="KKZ62134.1"/>
    </source>
</evidence>
<feature type="compositionally biased region" description="Basic and acidic residues" evidence="1">
    <location>
        <begin position="20"/>
        <end position="40"/>
    </location>
</feature>
<feature type="region of interest" description="Disordered" evidence="1">
    <location>
        <begin position="1"/>
        <end position="40"/>
    </location>
</feature>
<evidence type="ECO:0000256" key="1">
    <source>
        <dbReference type="SAM" id="MobiDB-lite"/>
    </source>
</evidence>
<reference evidence="3" key="1">
    <citation type="journal article" date="2015" name="PLoS Genet.">
        <title>The dynamic genome and transcriptome of the human fungal pathogen Blastomyces and close relative Emmonsia.</title>
        <authorList>
            <person name="Munoz J.F."/>
            <person name="Gauthier G.M."/>
            <person name="Desjardins C.A."/>
            <person name="Gallo J.E."/>
            <person name="Holder J."/>
            <person name="Sullivan T.D."/>
            <person name="Marty A.J."/>
            <person name="Carmen J.C."/>
            <person name="Chen Z."/>
            <person name="Ding L."/>
            <person name="Gujja S."/>
            <person name="Magrini V."/>
            <person name="Misas E."/>
            <person name="Mitreva M."/>
            <person name="Priest M."/>
            <person name="Saif S."/>
            <person name="Whiston E.A."/>
            <person name="Young S."/>
            <person name="Zeng Q."/>
            <person name="Goldman W.E."/>
            <person name="Mardis E.R."/>
            <person name="Taylor J.W."/>
            <person name="McEwen J.G."/>
            <person name="Clay O.K."/>
            <person name="Klein B.S."/>
            <person name="Cuomo C.A."/>
        </authorList>
    </citation>
    <scope>NUCLEOTIDE SEQUENCE [LARGE SCALE GENOMIC DNA]</scope>
    <source>
        <strain evidence="3">UAMH 3008</strain>
    </source>
</reference>
<organism evidence="2 3">
    <name type="scientific">[Emmonsia] crescens</name>
    <dbReference type="NCBI Taxonomy" id="73230"/>
    <lineage>
        <taxon>Eukaryota</taxon>
        <taxon>Fungi</taxon>
        <taxon>Dikarya</taxon>
        <taxon>Ascomycota</taxon>
        <taxon>Pezizomycotina</taxon>
        <taxon>Eurotiomycetes</taxon>
        <taxon>Eurotiomycetidae</taxon>
        <taxon>Onygenales</taxon>
        <taxon>Ajellomycetaceae</taxon>
        <taxon>Emergomyces</taxon>
    </lineage>
</organism>